<accession>A0ABX4DZN4</accession>
<feature type="modified residue" description="4-aspartylphosphate" evidence="1">
    <location>
        <position position="65"/>
    </location>
</feature>
<name>A0ABX4DZN4_9PSED</name>
<dbReference type="Gene3D" id="3.40.50.2300">
    <property type="match status" value="1"/>
</dbReference>
<evidence type="ECO:0000313" key="3">
    <source>
        <dbReference type="EMBL" id="OXR34511.1"/>
    </source>
</evidence>
<gene>
    <name evidence="3" type="ORF">PSUM_00990</name>
</gene>
<dbReference type="EMBL" id="NIWU01000001">
    <property type="protein sequence ID" value="OXR34511.1"/>
    <property type="molecule type" value="Genomic_DNA"/>
</dbReference>
<protein>
    <submittedName>
        <fullName evidence="3">Response regulator</fullName>
    </submittedName>
</protein>
<dbReference type="RefSeq" id="WP_042955446.1">
    <property type="nucleotide sequence ID" value="NZ_LT629767.1"/>
</dbReference>
<evidence type="ECO:0000256" key="1">
    <source>
        <dbReference type="PROSITE-ProRule" id="PRU00169"/>
    </source>
</evidence>
<keyword evidence="4" id="KW-1185">Reference proteome</keyword>
<comment type="caution">
    <text evidence="3">The sequence shown here is derived from an EMBL/GenBank/DDBJ whole genome shotgun (WGS) entry which is preliminary data.</text>
</comment>
<evidence type="ECO:0000313" key="4">
    <source>
        <dbReference type="Proteomes" id="UP000215455"/>
    </source>
</evidence>
<dbReference type="InterPro" id="IPR011006">
    <property type="entry name" value="CheY-like_superfamily"/>
</dbReference>
<feature type="domain" description="Response regulatory" evidence="2">
    <location>
        <begin position="14"/>
        <end position="127"/>
    </location>
</feature>
<keyword evidence="1" id="KW-0597">Phosphoprotein</keyword>
<dbReference type="InterPro" id="IPR001789">
    <property type="entry name" value="Sig_transdc_resp-reg_receiver"/>
</dbReference>
<dbReference type="PROSITE" id="PS50110">
    <property type="entry name" value="RESPONSE_REGULATORY"/>
    <property type="match status" value="1"/>
</dbReference>
<dbReference type="SUPFAM" id="SSF52172">
    <property type="entry name" value="CheY-like"/>
    <property type="match status" value="1"/>
</dbReference>
<proteinExistence type="predicted"/>
<organism evidence="3 4">
    <name type="scientific">Pseudomonas umsongensis</name>
    <dbReference type="NCBI Taxonomy" id="198618"/>
    <lineage>
        <taxon>Bacteria</taxon>
        <taxon>Pseudomonadati</taxon>
        <taxon>Pseudomonadota</taxon>
        <taxon>Gammaproteobacteria</taxon>
        <taxon>Pseudomonadales</taxon>
        <taxon>Pseudomonadaceae</taxon>
        <taxon>Pseudomonas</taxon>
    </lineage>
</organism>
<sequence>MKAKREKPLPLNGWVIVVEDDPTLRMSMVEILDEIGLSPLDFQSAGDALIYLMGIPDGCPLVIVDQGQPGQLSGADFIKLVKKKWPLTAAVLTSSYELVPLTLPDSTIHLQKPWSMDDLVMAVATLVQPSHPIDKN</sequence>
<evidence type="ECO:0000259" key="2">
    <source>
        <dbReference type="PROSITE" id="PS50110"/>
    </source>
</evidence>
<dbReference type="Proteomes" id="UP000215455">
    <property type="component" value="Unassembled WGS sequence"/>
</dbReference>
<reference evidence="3 4" key="1">
    <citation type="submission" date="2017-06" db="EMBL/GenBank/DDBJ databases">
        <authorList>
            <person name="Furmanczyk E.M."/>
        </authorList>
    </citation>
    <scope>NUCLEOTIDE SEQUENCE [LARGE SCALE GENOMIC DNA]</scope>
    <source>
        <strain evidence="3 4">DSM 16611</strain>
    </source>
</reference>